<comment type="caution">
    <text evidence="2">The sequence shown here is derived from an EMBL/GenBank/DDBJ whole genome shotgun (WGS) entry which is preliminary data.</text>
</comment>
<dbReference type="PANTHER" id="PTHR43792">
    <property type="entry name" value="GNAT FAMILY, PUTATIVE (AFU_ORTHOLOGUE AFUA_3G00765)-RELATED-RELATED"/>
    <property type="match status" value="1"/>
</dbReference>
<dbReference type="InterPro" id="IPR016181">
    <property type="entry name" value="Acyl_CoA_acyltransferase"/>
</dbReference>
<sequence length="188" mass="22496">MKLNEEKFDYISETERLIIRPLKKDDYENWLHEFENRFPSQHRHDQGKMDMTECTLEWFNHLVDRHRELACSDAIYVFGVFRKEDGTHLGMIDIATLARADFQWASFGYTIHNQYWRKGFGKEAVNEALHIAFEHLKFHRIEAHINLDNTPSVKLAESVGMEFECVRKGFIHENEEWTDHLVYYKNSN</sequence>
<evidence type="ECO:0000259" key="1">
    <source>
        <dbReference type="PROSITE" id="PS51186"/>
    </source>
</evidence>
<dbReference type="Pfam" id="PF13302">
    <property type="entry name" value="Acetyltransf_3"/>
    <property type="match status" value="1"/>
</dbReference>
<accession>A0ABT8JFQ7</accession>
<dbReference type="Gene3D" id="3.40.630.30">
    <property type="match status" value="1"/>
</dbReference>
<reference evidence="2" key="1">
    <citation type="submission" date="2023-03" db="EMBL/GenBank/DDBJ databases">
        <title>MT1 and MT2 Draft Genomes of Novel Species.</title>
        <authorList>
            <person name="Venkateswaran K."/>
        </authorList>
    </citation>
    <scope>NUCLEOTIDE SEQUENCE</scope>
    <source>
        <strain evidence="2">F6_3S_P_1C</strain>
    </source>
</reference>
<dbReference type="PANTHER" id="PTHR43792:SF1">
    <property type="entry name" value="N-ACETYLTRANSFERASE DOMAIN-CONTAINING PROTEIN"/>
    <property type="match status" value="1"/>
</dbReference>
<gene>
    <name evidence="2" type="ORF">P5G61_17380</name>
</gene>
<feature type="domain" description="N-acetyltransferase" evidence="1">
    <location>
        <begin position="17"/>
        <end position="188"/>
    </location>
</feature>
<dbReference type="EMBL" id="JAROCD010000008">
    <property type="protein sequence ID" value="MDN4603014.1"/>
    <property type="molecule type" value="Genomic_DNA"/>
</dbReference>
<dbReference type="Proteomes" id="UP001174205">
    <property type="component" value="Unassembled WGS sequence"/>
</dbReference>
<protein>
    <submittedName>
        <fullName evidence="2">GNAT family N-acetyltransferase</fullName>
    </submittedName>
</protein>
<dbReference type="InterPro" id="IPR000182">
    <property type="entry name" value="GNAT_dom"/>
</dbReference>
<proteinExistence type="predicted"/>
<dbReference type="SUPFAM" id="SSF55729">
    <property type="entry name" value="Acyl-CoA N-acyltransferases (Nat)"/>
    <property type="match status" value="1"/>
</dbReference>
<dbReference type="PROSITE" id="PS51186">
    <property type="entry name" value="GNAT"/>
    <property type="match status" value="1"/>
</dbReference>
<evidence type="ECO:0000313" key="2">
    <source>
        <dbReference type="EMBL" id="MDN4603014.1"/>
    </source>
</evidence>
<name>A0ABT8JFQ7_9BACL</name>
<dbReference type="InterPro" id="IPR051531">
    <property type="entry name" value="N-acetyltransferase"/>
</dbReference>
<dbReference type="RefSeq" id="WP_301247672.1">
    <property type="nucleotide sequence ID" value="NZ_JAROCD010000008.1"/>
</dbReference>
<evidence type="ECO:0000313" key="3">
    <source>
        <dbReference type="Proteomes" id="UP001174205"/>
    </source>
</evidence>
<organism evidence="2 3">
    <name type="scientific">Paenibacillus vandeheii</name>
    <dbReference type="NCBI Taxonomy" id="3035917"/>
    <lineage>
        <taxon>Bacteria</taxon>
        <taxon>Bacillati</taxon>
        <taxon>Bacillota</taxon>
        <taxon>Bacilli</taxon>
        <taxon>Bacillales</taxon>
        <taxon>Paenibacillaceae</taxon>
        <taxon>Paenibacillus</taxon>
    </lineage>
</organism>
<keyword evidence="3" id="KW-1185">Reference proteome</keyword>